<accession>A0ABV5G675</accession>
<comment type="caution">
    <text evidence="1">The sequence shown here is derived from an EMBL/GenBank/DDBJ whole genome shotgun (WGS) entry which is preliminary data.</text>
</comment>
<gene>
    <name evidence="1" type="ORF">ACFFX0_25965</name>
</gene>
<proteinExistence type="predicted"/>
<evidence type="ECO:0000313" key="2">
    <source>
        <dbReference type="Proteomes" id="UP001589575"/>
    </source>
</evidence>
<evidence type="ECO:0000313" key="1">
    <source>
        <dbReference type="EMBL" id="MFB9074450.1"/>
    </source>
</evidence>
<keyword evidence="2" id="KW-1185">Reference proteome</keyword>
<name>A0ABV5G675_9MICC</name>
<reference evidence="1 2" key="1">
    <citation type="submission" date="2024-09" db="EMBL/GenBank/DDBJ databases">
        <authorList>
            <person name="Sun Q."/>
            <person name="Mori K."/>
        </authorList>
    </citation>
    <scope>NUCLEOTIDE SEQUENCE [LARGE SCALE GENOMIC DNA]</scope>
    <source>
        <strain evidence="1 2">CCM 7609</strain>
    </source>
</reference>
<organism evidence="1 2">
    <name type="scientific">Citricoccus parietis</name>
    <dbReference type="NCBI Taxonomy" id="592307"/>
    <lineage>
        <taxon>Bacteria</taxon>
        <taxon>Bacillati</taxon>
        <taxon>Actinomycetota</taxon>
        <taxon>Actinomycetes</taxon>
        <taxon>Micrococcales</taxon>
        <taxon>Micrococcaceae</taxon>
        <taxon>Citricoccus</taxon>
    </lineage>
</organism>
<sequence>MLLLYLFARVFARRLIDLATGLREFYRSDSGLVSSSVASSFS</sequence>
<protein>
    <submittedName>
        <fullName evidence="1">Uncharacterized protein</fullName>
    </submittedName>
</protein>
<dbReference type="Proteomes" id="UP001589575">
    <property type="component" value="Unassembled WGS sequence"/>
</dbReference>
<dbReference type="EMBL" id="JBHMFI010000002">
    <property type="protein sequence ID" value="MFB9074450.1"/>
    <property type="molecule type" value="Genomic_DNA"/>
</dbReference>